<dbReference type="InterPro" id="IPR046262">
    <property type="entry name" value="DUF6295"/>
</dbReference>
<organism evidence="2 3">
    <name type="scientific">Streptantibioticus ferralitis</name>
    <dbReference type="NCBI Taxonomy" id="236510"/>
    <lineage>
        <taxon>Bacteria</taxon>
        <taxon>Bacillati</taxon>
        <taxon>Actinomycetota</taxon>
        <taxon>Actinomycetes</taxon>
        <taxon>Kitasatosporales</taxon>
        <taxon>Streptomycetaceae</taxon>
        <taxon>Streptantibioticus</taxon>
    </lineage>
</organism>
<evidence type="ECO:0000256" key="1">
    <source>
        <dbReference type="SAM" id="MobiDB-lite"/>
    </source>
</evidence>
<feature type="region of interest" description="Disordered" evidence="1">
    <location>
        <begin position="87"/>
        <end position="108"/>
    </location>
</feature>
<dbReference type="Pfam" id="PF19812">
    <property type="entry name" value="DUF6295"/>
    <property type="match status" value="1"/>
</dbReference>
<proteinExistence type="predicted"/>
<reference evidence="2 3" key="1">
    <citation type="submission" date="2023-03" db="EMBL/GenBank/DDBJ databases">
        <title>Draft genome sequence of type strain Streptomyces ferralitis JCM 14344.</title>
        <authorList>
            <person name="Klaysubun C."/>
            <person name="Duangmal K."/>
        </authorList>
    </citation>
    <scope>NUCLEOTIDE SEQUENCE [LARGE SCALE GENOMIC DNA]</scope>
    <source>
        <strain evidence="2 3">JCM 14344</strain>
    </source>
</reference>
<protein>
    <submittedName>
        <fullName evidence="2">DUF6295 family protein</fullName>
    </submittedName>
</protein>
<comment type="caution">
    <text evidence="2">The sequence shown here is derived from an EMBL/GenBank/DDBJ whole genome shotgun (WGS) entry which is preliminary data.</text>
</comment>
<sequence>MCTYLTEKISVEGSGKGARGWFPLTHATVYVDHPQHAPQEHTLNIDFINPEQGPGARVAVELTEESALALVRAIHDALAAAPPGLASGGGTVRPGGAAVSTAGQPVSS</sequence>
<name>A0ABT5YX32_9ACTN</name>
<evidence type="ECO:0000313" key="3">
    <source>
        <dbReference type="Proteomes" id="UP001220022"/>
    </source>
</evidence>
<evidence type="ECO:0000313" key="2">
    <source>
        <dbReference type="EMBL" id="MDF2256167.1"/>
    </source>
</evidence>
<dbReference type="RefSeq" id="WP_275811812.1">
    <property type="nucleotide sequence ID" value="NZ_BAAANM010000015.1"/>
</dbReference>
<dbReference type="Proteomes" id="UP001220022">
    <property type="component" value="Unassembled WGS sequence"/>
</dbReference>
<keyword evidence="3" id="KW-1185">Reference proteome</keyword>
<dbReference type="EMBL" id="JARHTQ010000005">
    <property type="protein sequence ID" value="MDF2256167.1"/>
    <property type="molecule type" value="Genomic_DNA"/>
</dbReference>
<gene>
    <name evidence="2" type="ORF">P2L57_10625</name>
</gene>
<accession>A0ABT5YX32</accession>